<accession>A0AAJ0H2S7</accession>
<comment type="caution">
    <text evidence="4">The sequence shown here is derived from an EMBL/GenBank/DDBJ whole genome shotgun (WGS) entry which is preliminary data.</text>
</comment>
<keyword evidence="1" id="KW-0143">Chaperone</keyword>
<feature type="region of interest" description="Disordered" evidence="2">
    <location>
        <begin position="1"/>
        <end position="60"/>
    </location>
</feature>
<evidence type="ECO:0000313" key="4">
    <source>
        <dbReference type="EMBL" id="KAK3310455.1"/>
    </source>
</evidence>
<feature type="domain" description="J" evidence="3">
    <location>
        <begin position="120"/>
        <end position="189"/>
    </location>
</feature>
<evidence type="ECO:0000259" key="3">
    <source>
        <dbReference type="PROSITE" id="PS50076"/>
    </source>
</evidence>
<gene>
    <name evidence="4" type="ORF">B0T15DRAFT_518566</name>
</gene>
<reference evidence="4" key="1">
    <citation type="journal article" date="2023" name="Mol. Phylogenet. Evol.">
        <title>Genome-scale phylogeny and comparative genomics of the fungal order Sordariales.</title>
        <authorList>
            <person name="Hensen N."/>
            <person name="Bonometti L."/>
            <person name="Westerberg I."/>
            <person name="Brannstrom I.O."/>
            <person name="Guillou S."/>
            <person name="Cros-Aarteil S."/>
            <person name="Calhoun S."/>
            <person name="Haridas S."/>
            <person name="Kuo A."/>
            <person name="Mondo S."/>
            <person name="Pangilinan J."/>
            <person name="Riley R."/>
            <person name="LaButti K."/>
            <person name="Andreopoulos B."/>
            <person name="Lipzen A."/>
            <person name="Chen C."/>
            <person name="Yan M."/>
            <person name="Daum C."/>
            <person name="Ng V."/>
            <person name="Clum A."/>
            <person name="Steindorff A."/>
            <person name="Ohm R.A."/>
            <person name="Martin F."/>
            <person name="Silar P."/>
            <person name="Natvig D.O."/>
            <person name="Lalanne C."/>
            <person name="Gautier V."/>
            <person name="Ament-Velasquez S.L."/>
            <person name="Kruys A."/>
            <person name="Hutchinson M.I."/>
            <person name="Powell A.J."/>
            <person name="Barry K."/>
            <person name="Miller A.N."/>
            <person name="Grigoriev I.V."/>
            <person name="Debuchy R."/>
            <person name="Gladieux P."/>
            <person name="Hiltunen Thoren M."/>
            <person name="Johannesson H."/>
        </authorList>
    </citation>
    <scope>NUCLEOTIDE SEQUENCE</scope>
    <source>
        <strain evidence="4">CBS 333.67</strain>
    </source>
</reference>
<protein>
    <recommendedName>
        <fullName evidence="3">J domain-containing protein</fullName>
    </recommendedName>
</protein>
<dbReference type="PANTHER" id="PTHR44157:SF1">
    <property type="entry name" value="DNAJ HOMOLOG SUBFAMILY C MEMBER 11"/>
    <property type="match status" value="1"/>
</dbReference>
<dbReference type="InterPro" id="IPR036869">
    <property type="entry name" value="J_dom_sf"/>
</dbReference>
<organism evidence="4 5">
    <name type="scientific">Chaetomium strumarium</name>
    <dbReference type="NCBI Taxonomy" id="1170767"/>
    <lineage>
        <taxon>Eukaryota</taxon>
        <taxon>Fungi</taxon>
        <taxon>Dikarya</taxon>
        <taxon>Ascomycota</taxon>
        <taxon>Pezizomycotina</taxon>
        <taxon>Sordariomycetes</taxon>
        <taxon>Sordariomycetidae</taxon>
        <taxon>Sordariales</taxon>
        <taxon>Chaetomiaceae</taxon>
        <taxon>Chaetomium</taxon>
    </lineage>
</organism>
<dbReference type="Pfam" id="PF11875">
    <property type="entry name" value="DnaJ-like_C11_C"/>
    <property type="match status" value="1"/>
</dbReference>
<dbReference type="AlphaFoldDB" id="A0AAJ0H2S7"/>
<evidence type="ECO:0000256" key="2">
    <source>
        <dbReference type="SAM" id="MobiDB-lite"/>
    </source>
</evidence>
<dbReference type="PANTHER" id="PTHR44157">
    <property type="entry name" value="DNAJ HOMOLOG SUBFAMILY C MEMBER 11"/>
    <property type="match status" value="1"/>
</dbReference>
<dbReference type="InterPro" id="IPR024586">
    <property type="entry name" value="DnaJ-like_C11_C"/>
</dbReference>
<reference evidence="4" key="2">
    <citation type="submission" date="2023-06" db="EMBL/GenBank/DDBJ databases">
        <authorList>
            <consortium name="Lawrence Berkeley National Laboratory"/>
            <person name="Mondo S.J."/>
            <person name="Hensen N."/>
            <person name="Bonometti L."/>
            <person name="Westerberg I."/>
            <person name="Brannstrom I.O."/>
            <person name="Guillou S."/>
            <person name="Cros-Aarteil S."/>
            <person name="Calhoun S."/>
            <person name="Haridas S."/>
            <person name="Kuo A."/>
            <person name="Pangilinan J."/>
            <person name="Riley R."/>
            <person name="Labutti K."/>
            <person name="Andreopoulos B."/>
            <person name="Lipzen A."/>
            <person name="Chen C."/>
            <person name="Yanf M."/>
            <person name="Daum C."/>
            <person name="Ng V."/>
            <person name="Clum A."/>
            <person name="Steindorff A."/>
            <person name="Ohm R."/>
            <person name="Martin F."/>
            <person name="Silar P."/>
            <person name="Natvig D."/>
            <person name="Lalanne C."/>
            <person name="Gautier V."/>
            <person name="Ament-Velasquez S.L."/>
            <person name="Kruys A."/>
            <person name="Hutchinson M.I."/>
            <person name="Powell A.J."/>
            <person name="Barry K."/>
            <person name="Miller A.N."/>
            <person name="Grigoriev I.V."/>
            <person name="Debuchy R."/>
            <person name="Gladieux P."/>
            <person name="Thoren M.H."/>
            <person name="Johannesson H."/>
        </authorList>
    </citation>
    <scope>NUCLEOTIDE SEQUENCE</scope>
    <source>
        <strain evidence="4">CBS 333.67</strain>
    </source>
</reference>
<dbReference type="SUPFAM" id="SSF46565">
    <property type="entry name" value="Chaperone J-domain"/>
    <property type="match status" value="1"/>
</dbReference>
<sequence>MPSSTRRSRRAPPSTLDDGASIRSRRAPSAAVDDGASIRSRASRAYHGPSSQRLPSPESRYSLHSQFATTRREFEFGFDDASTLASEPVRAEGGGDGLEDTAVVAAEVPAFFDNTLAYRDYYELLCVPRDPSLSPDRVRAAAHRLIQVLAVESQPSRLQGSAAFYLGLTQAAYETLAEPSRRLGYDLSGNGQVDMGCDHEITVGDEELEVEEEELLESRSSGSYVNRLQEQYLLLTQREARPTTDLALRMDAASIFSPQRNPQQQGSGLELTDLALRKSTTVIVPVLRGSIESTVSSFRDFFADPEWPRAKSSLHLGDPTLTITGSMHGLLDGPFKLAPPLLDRYQPPGPCIHGPRRMEQLLSSRFLPVLNVNLRQELFRQAKPHARVVPDLAVEQELELLPQPSTTTRVGYSIYLPRSDEPVNVEVSAQKFLAHRSDLPSRLGIALHRRVGPGTVFAVADAGDSSPWTPREWRQLLKFSTIPGGSARGADIFRHPPTVEVGYAFGRHDLGMQSGQAFTKPCERGLAALDCDVDENKPSSWTVSTGLTPSNAAAYLRYGRDFFSSLTSRRSTRRNKTGLRAEVELAGTTQHSFFVAFRALKRIGRFSKAGLEVSLSPSNLHLSLYWSRLGQRVSLPILASSQHRGSSSSSGLATKLLFWTTVFPFAALAAWDLYRQRKWKSSDKSHTSKKTVPGEKVQGKEKAQEFQIARSRTEADSLTVILATGIDPYQKAQRQHGGLAILSAKYGVPDAPPEEVADVTIAVAALVEYYDDGTGKGKRGRLVIPAGLRKSRLLGFWDPAPGKTKVLRVRYSWEGKERDVEVRGGEELRLP</sequence>
<dbReference type="InterPro" id="IPR052243">
    <property type="entry name" value="Mito_inner_membrane_organizer"/>
</dbReference>
<keyword evidence="5" id="KW-1185">Reference proteome</keyword>
<dbReference type="PROSITE" id="PS50076">
    <property type="entry name" value="DNAJ_2"/>
    <property type="match status" value="1"/>
</dbReference>
<name>A0AAJ0H2S7_9PEZI</name>
<dbReference type="Gene3D" id="1.10.287.110">
    <property type="entry name" value="DnaJ domain"/>
    <property type="match status" value="1"/>
</dbReference>
<evidence type="ECO:0000256" key="1">
    <source>
        <dbReference type="ARBA" id="ARBA00023186"/>
    </source>
</evidence>
<dbReference type="GeneID" id="87887203"/>
<evidence type="ECO:0000313" key="5">
    <source>
        <dbReference type="Proteomes" id="UP001273166"/>
    </source>
</evidence>
<dbReference type="GO" id="GO:0005739">
    <property type="term" value="C:mitochondrion"/>
    <property type="evidence" value="ECO:0007669"/>
    <property type="project" value="GOC"/>
</dbReference>
<dbReference type="GO" id="GO:0042407">
    <property type="term" value="P:cristae formation"/>
    <property type="evidence" value="ECO:0007669"/>
    <property type="project" value="TreeGrafter"/>
</dbReference>
<dbReference type="RefSeq" id="XP_062726235.1">
    <property type="nucleotide sequence ID" value="XM_062868374.1"/>
</dbReference>
<dbReference type="EMBL" id="JAUDZG010000001">
    <property type="protein sequence ID" value="KAK3310455.1"/>
    <property type="molecule type" value="Genomic_DNA"/>
</dbReference>
<feature type="compositionally biased region" description="Basic residues" evidence="2">
    <location>
        <begin position="1"/>
        <end position="10"/>
    </location>
</feature>
<dbReference type="Proteomes" id="UP001273166">
    <property type="component" value="Unassembled WGS sequence"/>
</dbReference>
<feature type="region of interest" description="Disordered" evidence="2">
    <location>
        <begin position="682"/>
        <end position="708"/>
    </location>
</feature>
<dbReference type="InterPro" id="IPR001623">
    <property type="entry name" value="DnaJ_domain"/>
</dbReference>
<proteinExistence type="predicted"/>